<proteinExistence type="predicted"/>
<feature type="region of interest" description="Disordered" evidence="1">
    <location>
        <begin position="1"/>
        <end position="27"/>
    </location>
</feature>
<sequence>MLHIGHMSKTPSQHTHTHTHTHSHLQVVHKAEIKHSCLQAYAQEQPTSLGRGRYTNTNTNTNSRLTKQPTQLRTSDTVEAPLNHSTTQSGTNAITHHYKCNAHSYRHTYTRALA</sequence>
<accession>A0A811U579</accession>
<dbReference type="EMBL" id="CAJHJT010000001">
    <property type="protein sequence ID" value="CAD6994144.1"/>
    <property type="molecule type" value="Genomic_DNA"/>
</dbReference>
<dbReference type="AlphaFoldDB" id="A0A811U579"/>
<organism evidence="2 3">
    <name type="scientific">Ceratitis capitata</name>
    <name type="common">Mediterranean fruit fly</name>
    <name type="synonym">Tephritis capitata</name>
    <dbReference type="NCBI Taxonomy" id="7213"/>
    <lineage>
        <taxon>Eukaryota</taxon>
        <taxon>Metazoa</taxon>
        <taxon>Ecdysozoa</taxon>
        <taxon>Arthropoda</taxon>
        <taxon>Hexapoda</taxon>
        <taxon>Insecta</taxon>
        <taxon>Pterygota</taxon>
        <taxon>Neoptera</taxon>
        <taxon>Endopterygota</taxon>
        <taxon>Diptera</taxon>
        <taxon>Brachycera</taxon>
        <taxon>Muscomorpha</taxon>
        <taxon>Tephritoidea</taxon>
        <taxon>Tephritidae</taxon>
        <taxon>Ceratitis</taxon>
        <taxon>Ceratitis</taxon>
    </lineage>
</organism>
<comment type="caution">
    <text evidence="2">The sequence shown here is derived from an EMBL/GenBank/DDBJ whole genome shotgun (WGS) entry which is preliminary data.</text>
</comment>
<gene>
    <name evidence="2" type="ORF">CCAP1982_LOCUS2910</name>
</gene>
<evidence type="ECO:0000313" key="3">
    <source>
        <dbReference type="Proteomes" id="UP000606786"/>
    </source>
</evidence>
<keyword evidence="3" id="KW-1185">Reference proteome</keyword>
<evidence type="ECO:0000256" key="1">
    <source>
        <dbReference type="SAM" id="MobiDB-lite"/>
    </source>
</evidence>
<evidence type="ECO:0000313" key="2">
    <source>
        <dbReference type="EMBL" id="CAD6994144.1"/>
    </source>
</evidence>
<name>A0A811U579_CERCA</name>
<dbReference type="Proteomes" id="UP000606786">
    <property type="component" value="Unassembled WGS sequence"/>
</dbReference>
<protein>
    <submittedName>
        <fullName evidence="2">(Mediterranean fruit fly) hypothetical protein</fullName>
    </submittedName>
</protein>
<reference evidence="2" key="1">
    <citation type="submission" date="2020-11" db="EMBL/GenBank/DDBJ databases">
        <authorList>
            <person name="Whitehead M."/>
        </authorList>
    </citation>
    <scope>NUCLEOTIDE SEQUENCE</scope>
    <source>
        <strain evidence="2">EGII</strain>
    </source>
</reference>